<sequence>MAAAARRWPSMSQSRYSSTYSCHDMPPFLYLPTNLCLLDRLPPLPLCVAIAIHCGQHLNI</sequence>
<evidence type="ECO:0000313" key="1">
    <source>
        <dbReference type="EnsemblPlants" id="LPERR01G05510.1"/>
    </source>
</evidence>
<dbReference type="AlphaFoldDB" id="A0A0D9UXS4"/>
<dbReference type="Proteomes" id="UP000032180">
    <property type="component" value="Chromosome 1"/>
</dbReference>
<name>A0A0D9UXS4_9ORYZ</name>
<dbReference type="HOGENOM" id="CLU_2944989_0_0_1"/>
<accession>A0A0D9UXS4</accession>
<dbReference type="EnsemblPlants" id="LPERR01G05510.1">
    <property type="protein sequence ID" value="LPERR01G05510.1"/>
    <property type="gene ID" value="LPERR01G05510"/>
</dbReference>
<organism evidence="1 2">
    <name type="scientific">Leersia perrieri</name>
    <dbReference type="NCBI Taxonomy" id="77586"/>
    <lineage>
        <taxon>Eukaryota</taxon>
        <taxon>Viridiplantae</taxon>
        <taxon>Streptophyta</taxon>
        <taxon>Embryophyta</taxon>
        <taxon>Tracheophyta</taxon>
        <taxon>Spermatophyta</taxon>
        <taxon>Magnoliopsida</taxon>
        <taxon>Liliopsida</taxon>
        <taxon>Poales</taxon>
        <taxon>Poaceae</taxon>
        <taxon>BOP clade</taxon>
        <taxon>Oryzoideae</taxon>
        <taxon>Oryzeae</taxon>
        <taxon>Oryzinae</taxon>
        <taxon>Leersia</taxon>
    </lineage>
</organism>
<keyword evidence="2" id="KW-1185">Reference proteome</keyword>
<protein>
    <submittedName>
        <fullName evidence="1">Uncharacterized protein</fullName>
    </submittedName>
</protein>
<reference evidence="2" key="2">
    <citation type="submission" date="2013-12" db="EMBL/GenBank/DDBJ databases">
        <authorList>
            <person name="Yu Y."/>
            <person name="Lee S."/>
            <person name="de Baynast K."/>
            <person name="Wissotski M."/>
            <person name="Liu L."/>
            <person name="Talag J."/>
            <person name="Goicoechea J."/>
            <person name="Angelova A."/>
            <person name="Jetty R."/>
            <person name="Kudrna D."/>
            <person name="Golser W."/>
            <person name="Rivera L."/>
            <person name="Zhang J."/>
            <person name="Wing R."/>
        </authorList>
    </citation>
    <scope>NUCLEOTIDE SEQUENCE</scope>
</reference>
<proteinExistence type="predicted"/>
<reference evidence="1 2" key="1">
    <citation type="submission" date="2012-08" db="EMBL/GenBank/DDBJ databases">
        <title>Oryza genome evolution.</title>
        <authorList>
            <person name="Wing R.A."/>
        </authorList>
    </citation>
    <scope>NUCLEOTIDE SEQUENCE</scope>
</reference>
<reference evidence="1" key="3">
    <citation type="submission" date="2015-04" db="UniProtKB">
        <authorList>
            <consortium name="EnsemblPlants"/>
        </authorList>
    </citation>
    <scope>IDENTIFICATION</scope>
</reference>
<evidence type="ECO:0000313" key="2">
    <source>
        <dbReference type="Proteomes" id="UP000032180"/>
    </source>
</evidence>
<dbReference type="Gramene" id="LPERR01G05510.1">
    <property type="protein sequence ID" value="LPERR01G05510.1"/>
    <property type="gene ID" value="LPERR01G05510"/>
</dbReference>